<dbReference type="AlphaFoldDB" id="C9KJD0"/>
<dbReference type="Proteomes" id="UP000003671">
    <property type="component" value="Unassembled WGS sequence"/>
</dbReference>
<dbReference type="RefSeq" id="WP_005838990.1">
    <property type="nucleotide sequence ID" value="NZ_GG697141.2"/>
</dbReference>
<protein>
    <submittedName>
        <fullName evidence="1">Uncharacterized protein</fullName>
    </submittedName>
</protein>
<organism evidence="1 2">
    <name type="scientific">Mitsuokella multacida DSM 20544</name>
    <dbReference type="NCBI Taxonomy" id="500635"/>
    <lineage>
        <taxon>Bacteria</taxon>
        <taxon>Bacillati</taxon>
        <taxon>Bacillota</taxon>
        <taxon>Negativicutes</taxon>
        <taxon>Selenomonadales</taxon>
        <taxon>Selenomonadaceae</taxon>
        <taxon>Mitsuokella</taxon>
    </lineage>
</organism>
<sequence length="86" mass="9843">MKKFMNTLIKCRNWEIQVSNIWPDGRMSGWLEYVGVIIPSFGTCMSFAADKKNGKIVISADFPECLPKYLRKKIKSEYAKAYGDKG</sequence>
<comment type="caution">
    <text evidence="1">The sequence shown here is derived from an EMBL/GenBank/DDBJ whole genome shotgun (WGS) entry which is preliminary data.</text>
</comment>
<dbReference type="GeneID" id="93480349"/>
<gene>
    <name evidence="1" type="ORF">MITSMUL_03127</name>
</gene>
<keyword evidence="2" id="KW-1185">Reference proteome</keyword>
<name>C9KJD0_9FIRM</name>
<accession>C9KJD0</accession>
<dbReference type="STRING" id="500635.MITSMUL_03127"/>
<reference evidence="1" key="1">
    <citation type="submission" date="2009-09" db="EMBL/GenBank/DDBJ databases">
        <authorList>
            <person name="Weinstock G."/>
            <person name="Sodergren E."/>
            <person name="Clifton S."/>
            <person name="Fulton L."/>
            <person name="Fulton B."/>
            <person name="Courtney L."/>
            <person name="Fronick C."/>
            <person name="Harrison M."/>
            <person name="Strong C."/>
            <person name="Farmer C."/>
            <person name="Delahaunty K."/>
            <person name="Markovic C."/>
            <person name="Hall O."/>
            <person name="Minx P."/>
            <person name="Tomlinson C."/>
            <person name="Mitreva M."/>
            <person name="Nelson J."/>
            <person name="Hou S."/>
            <person name="Wollam A."/>
            <person name="Pepin K.H."/>
            <person name="Johnson M."/>
            <person name="Bhonagiri V."/>
            <person name="Nash W.E."/>
            <person name="Warren W."/>
            <person name="Chinwalla A."/>
            <person name="Mardis E.R."/>
            <person name="Wilson R.K."/>
        </authorList>
    </citation>
    <scope>NUCLEOTIDE SEQUENCE [LARGE SCALE GENOMIC DNA]</scope>
    <source>
        <strain evidence="1">DSM 20544</strain>
    </source>
</reference>
<proteinExistence type="predicted"/>
<dbReference type="EMBL" id="ABWK02000001">
    <property type="protein sequence ID" value="EEX69996.1"/>
    <property type="molecule type" value="Genomic_DNA"/>
</dbReference>
<evidence type="ECO:0000313" key="2">
    <source>
        <dbReference type="Proteomes" id="UP000003671"/>
    </source>
</evidence>
<evidence type="ECO:0000313" key="1">
    <source>
        <dbReference type="EMBL" id="EEX69996.1"/>
    </source>
</evidence>
<dbReference type="HOGENOM" id="CLU_2494462_0_0_9"/>